<evidence type="ECO:0000256" key="4">
    <source>
        <dbReference type="ARBA" id="ARBA00022692"/>
    </source>
</evidence>
<dbReference type="PANTHER" id="PTHR43163:SF6">
    <property type="entry name" value="DIPEPTIDE TRANSPORT SYSTEM PERMEASE PROTEIN DPPB-RELATED"/>
    <property type="match status" value="1"/>
</dbReference>
<feature type="transmembrane region" description="Helical" evidence="7">
    <location>
        <begin position="145"/>
        <end position="168"/>
    </location>
</feature>
<dbReference type="InterPro" id="IPR000515">
    <property type="entry name" value="MetI-like"/>
</dbReference>
<dbReference type="Gene3D" id="1.10.3720.10">
    <property type="entry name" value="MetI-like"/>
    <property type="match status" value="1"/>
</dbReference>
<feature type="transmembrane region" description="Helical" evidence="7">
    <location>
        <begin position="12"/>
        <end position="30"/>
    </location>
</feature>
<feature type="transmembrane region" description="Helical" evidence="7">
    <location>
        <begin position="247"/>
        <end position="272"/>
    </location>
</feature>
<gene>
    <name evidence="8" type="ORF">D8771_31385</name>
</gene>
<dbReference type="Pfam" id="PF00528">
    <property type="entry name" value="BPD_transp_1"/>
    <property type="match status" value="1"/>
</dbReference>
<keyword evidence="3" id="KW-1003">Cell membrane</keyword>
<comment type="subcellular location">
    <subcellularLocation>
        <location evidence="1 7">Cell membrane</location>
        <topology evidence="1 7">Multi-pass membrane protein</topology>
    </subcellularLocation>
</comment>
<evidence type="ECO:0000313" key="9">
    <source>
        <dbReference type="Proteomes" id="UP000298111"/>
    </source>
</evidence>
<dbReference type="GO" id="GO:0005886">
    <property type="term" value="C:plasma membrane"/>
    <property type="evidence" value="ECO:0007669"/>
    <property type="project" value="UniProtKB-SubCell"/>
</dbReference>
<keyword evidence="5 7" id="KW-1133">Transmembrane helix</keyword>
<feature type="transmembrane region" description="Helical" evidence="7">
    <location>
        <begin position="110"/>
        <end position="133"/>
    </location>
</feature>
<dbReference type="AlphaFoldDB" id="A0A6C1C6T0"/>
<evidence type="ECO:0000256" key="5">
    <source>
        <dbReference type="ARBA" id="ARBA00022989"/>
    </source>
</evidence>
<keyword evidence="4 7" id="KW-0812">Transmembrane</keyword>
<feature type="transmembrane region" description="Helical" evidence="7">
    <location>
        <begin position="292"/>
        <end position="318"/>
    </location>
</feature>
<dbReference type="EMBL" id="RCIY01000114">
    <property type="protein sequence ID" value="TGG75530.1"/>
    <property type="molecule type" value="Genomic_DNA"/>
</dbReference>
<evidence type="ECO:0000313" key="8">
    <source>
        <dbReference type="EMBL" id="TGG75530.1"/>
    </source>
</evidence>
<evidence type="ECO:0000256" key="7">
    <source>
        <dbReference type="RuleBase" id="RU363032"/>
    </source>
</evidence>
<name>A0A6C1C6T0_9ACTN</name>
<comment type="caution">
    <text evidence="8">The sequence shown here is derived from an EMBL/GenBank/DDBJ whole genome shotgun (WGS) entry which is preliminary data.</text>
</comment>
<proteinExistence type="inferred from homology"/>
<dbReference type="CDD" id="cd06261">
    <property type="entry name" value="TM_PBP2"/>
    <property type="match status" value="1"/>
</dbReference>
<dbReference type="Pfam" id="PF19300">
    <property type="entry name" value="BPD_transp_1_N"/>
    <property type="match status" value="1"/>
</dbReference>
<dbReference type="InterPro" id="IPR045621">
    <property type="entry name" value="BPD_transp_1_N"/>
</dbReference>
<dbReference type="PANTHER" id="PTHR43163">
    <property type="entry name" value="DIPEPTIDE TRANSPORT SYSTEM PERMEASE PROTEIN DPPB-RELATED"/>
    <property type="match status" value="1"/>
</dbReference>
<dbReference type="GO" id="GO:0055085">
    <property type="term" value="P:transmembrane transport"/>
    <property type="evidence" value="ECO:0007669"/>
    <property type="project" value="InterPro"/>
</dbReference>
<sequence length="325" mass="35794">MLRFLIRRSLGAVVILLIISAVTFFLFYAVPRDPALLACGKNCTPDALEVIRKNMGIDEPVPVQYWHFMVGILAGREFAAGDCPAPCFGYSFANQDPVWETILDRFPTTVSLTVGGAVVFLIIGLGAGMIAAWKKGTLVDKAFSSLSLVLSSMQIYFIGPLVLALVVYNLNLLDQPKYVPLTEDPVGWFTGLLIPWLVIQIIFTANYTRLSRSSMIEQLQEDHVRAARAKGMSGKYVFFRYAWRGSLIPIVTIFGVDLGSLFGGAMITEWTFSLPGLGTLAVNSVRNTDLPMVMGVMLFAATFIILFNIIVDAAYAFIDPRVRLS</sequence>
<dbReference type="Proteomes" id="UP000298111">
    <property type="component" value="Unassembled WGS sequence"/>
</dbReference>
<dbReference type="InterPro" id="IPR035906">
    <property type="entry name" value="MetI-like_sf"/>
</dbReference>
<evidence type="ECO:0000256" key="3">
    <source>
        <dbReference type="ARBA" id="ARBA00022475"/>
    </source>
</evidence>
<evidence type="ECO:0000256" key="1">
    <source>
        <dbReference type="ARBA" id="ARBA00004651"/>
    </source>
</evidence>
<dbReference type="RefSeq" id="WP_016469559.1">
    <property type="nucleotide sequence ID" value="NZ_BBQG01000021.1"/>
</dbReference>
<dbReference type="GeneID" id="75181555"/>
<keyword evidence="2 7" id="KW-0813">Transport</keyword>
<protein>
    <submittedName>
        <fullName evidence="8">ABC transporter permease</fullName>
    </submittedName>
</protein>
<dbReference type="SUPFAM" id="SSF161098">
    <property type="entry name" value="MetI-like"/>
    <property type="match status" value="1"/>
</dbReference>
<dbReference type="PROSITE" id="PS50928">
    <property type="entry name" value="ABC_TM1"/>
    <property type="match status" value="1"/>
</dbReference>
<comment type="similarity">
    <text evidence="7">Belongs to the binding-protein-dependent transport system permease family.</text>
</comment>
<evidence type="ECO:0000256" key="6">
    <source>
        <dbReference type="ARBA" id="ARBA00023136"/>
    </source>
</evidence>
<organism evidence="8 9">
    <name type="scientific">Streptomyces albus</name>
    <dbReference type="NCBI Taxonomy" id="1888"/>
    <lineage>
        <taxon>Bacteria</taxon>
        <taxon>Bacillati</taxon>
        <taxon>Actinomycetota</taxon>
        <taxon>Actinomycetes</taxon>
        <taxon>Kitasatosporales</taxon>
        <taxon>Streptomycetaceae</taxon>
        <taxon>Streptomyces</taxon>
    </lineage>
</organism>
<keyword evidence="6 7" id="KW-0472">Membrane</keyword>
<reference evidence="8 9" key="1">
    <citation type="submission" date="2018-10" db="EMBL/GenBank/DDBJ databases">
        <title>Isolation of pseudouridimycin from Streptomyces albus DSM 40763.</title>
        <authorList>
            <person name="Rosenqvist P."/>
            <person name="Metsae-Ketelae M."/>
            <person name="Virta P."/>
        </authorList>
    </citation>
    <scope>NUCLEOTIDE SEQUENCE [LARGE SCALE GENOMIC DNA]</scope>
    <source>
        <strain evidence="8 9">DSM 40763</strain>
    </source>
</reference>
<feature type="transmembrane region" description="Helical" evidence="7">
    <location>
        <begin position="188"/>
        <end position="208"/>
    </location>
</feature>
<evidence type="ECO:0000256" key="2">
    <source>
        <dbReference type="ARBA" id="ARBA00022448"/>
    </source>
</evidence>
<accession>A0A6C1C6T0</accession>